<gene>
    <name evidence="1" type="ORF">QR680_004011</name>
</gene>
<dbReference type="Proteomes" id="UP001175271">
    <property type="component" value="Unassembled WGS sequence"/>
</dbReference>
<accession>A0AA39HMD0</accession>
<proteinExistence type="predicted"/>
<comment type="caution">
    <text evidence="1">The sequence shown here is derived from an EMBL/GenBank/DDBJ whole genome shotgun (WGS) entry which is preliminary data.</text>
</comment>
<name>A0AA39HMD0_9BILA</name>
<reference evidence="1" key="1">
    <citation type="submission" date="2023-06" db="EMBL/GenBank/DDBJ databases">
        <title>Genomic analysis of the entomopathogenic nematode Steinernema hermaphroditum.</title>
        <authorList>
            <person name="Schwarz E.M."/>
            <person name="Heppert J.K."/>
            <person name="Baniya A."/>
            <person name="Schwartz H.T."/>
            <person name="Tan C.-H."/>
            <person name="Antoshechkin I."/>
            <person name="Sternberg P.W."/>
            <person name="Goodrich-Blair H."/>
            <person name="Dillman A.R."/>
        </authorList>
    </citation>
    <scope>NUCLEOTIDE SEQUENCE</scope>
    <source>
        <strain evidence="1">PS9179</strain>
        <tissue evidence="1">Whole animal</tissue>
    </source>
</reference>
<dbReference type="EMBL" id="JAUCMV010000003">
    <property type="protein sequence ID" value="KAK0408532.1"/>
    <property type="molecule type" value="Genomic_DNA"/>
</dbReference>
<organism evidence="1 2">
    <name type="scientific">Steinernema hermaphroditum</name>
    <dbReference type="NCBI Taxonomy" id="289476"/>
    <lineage>
        <taxon>Eukaryota</taxon>
        <taxon>Metazoa</taxon>
        <taxon>Ecdysozoa</taxon>
        <taxon>Nematoda</taxon>
        <taxon>Chromadorea</taxon>
        <taxon>Rhabditida</taxon>
        <taxon>Tylenchina</taxon>
        <taxon>Panagrolaimomorpha</taxon>
        <taxon>Strongyloidoidea</taxon>
        <taxon>Steinernematidae</taxon>
        <taxon>Steinernema</taxon>
    </lineage>
</organism>
<keyword evidence="2" id="KW-1185">Reference proteome</keyword>
<sequence length="130" mass="14497">MAHSLYLGYGNRQLLGLIKCPVPDLLANPRELLVHLDAMEDPLAPELLTLLDLKDPREPLVLLNSSGSTETAAAATIALLLFAVHCEFKSLNHIMDITSHLWTSPENHFVFLLRIVESLSSWPCLNQQFP</sequence>
<evidence type="ECO:0000313" key="2">
    <source>
        <dbReference type="Proteomes" id="UP001175271"/>
    </source>
</evidence>
<dbReference type="AlphaFoldDB" id="A0AA39HMD0"/>
<evidence type="ECO:0000313" key="1">
    <source>
        <dbReference type="EMBL" id="KAK0408532.1"/>
    </source>
</evidence>
<protein>
    <submittedName>
        <fullName evidence="1">Uncharacterized protein</fullName>
    </submittedName>
</protein>